<name>A0A1I5YWK7_9ACTN</name>
<dbReference type="STRING" id="1993.SAMN04489713_1405"/>
<dbReference type="InParanoid" id="A0A1I5YWK7"/>
<dbReference type="EMBL" id="FOVH01000040">
    <property type="protein sequence ID" value="SFQ48609.1"/>
    <property type="molecule type" value="Genomic_DNA"/>
</dbReference>
<gene>
    <name evidence="1" type="ORF">SAMN04489713_1405</name>
</gene>
<sequence>MVSSFSGWAVIDLKDGRDPEEFTLALADAHNSTLDVVSEGSRVFIFADFGVTLSSVVGDLLPAWGVRAITASDFDEHGVINEILGPDGTTVHVASIDEKGDGLPSNDTAESRRAAAALFDVKPSVLDEVSETWDEEGAEPSVLGVPYLRWWTALGAPWPHPFESTTVEPRTKPNS</sequence>
<dbReference type="Proteomes" id="UP000183413">
    <property type="component" value="Unassembled WGS sequence"/>
</dbReference>
<dbReference type="AlphaFoldDB" id="A0A1I5YWK7"/>
<evidence type="ECO:0000313" key="2">
    <source>
        <dbReference type="Proteomes" id="UP000183413"/>
    </source>
</evidence>
<reference evidence="1 2" key="1">
    <citation type="submission" date="2016-10" db="EMBL/GenBank/DDBJ databases">
        <authorList>
            <person name="de Groot N.N."/>
        </authorList>
    </citation>
    <scope>NUCLEOTIDE SEQUENCE [LARGE SCALE GENOMIC DNA]</scope>
    <source>
        <strain evidence="1 2">DSM 43067</strain>
    </source>
</reference>
<accession>A0A1I5YWK7</accession>
<keyword evidence="2" id="KW-1185">Reference proteome</keyword>
<proteinExistence type="predicted"/>
<evidence type="ECO:0000313" key="1">
    <source>
        <dbReference type="EMBL" id="SFQ48609.1"/>
    </source>
</evidence>
<protein>
    <submittedName>
        <fullName evidence="1">Uncharacterized protein</fullName>
    </submittedName>
</protein>
<organism evidence="1 2">
    <name type="scientific">Actinomadura madurae</name>
    <dbReference type="NCBI Taxonomy" id="1993"/>
    <lineage>
        <taxon>Bacteria</taxon>
        <taxon>Bacillati</taxon>
        <taxon>Actinomycetota</taxon>
        <taxon>Actinomycetes</taxon>
        <taxon>Streptosporangiales</taxon>
        <taxon>Thermomonosporaceae</taxon>
        <taxon>Actinomadura</taxon>
    </lineage>
</organism>